<dbReference type="InterPro" id="IPR024096">
    <property type="entry name" value="NO_sig/Golgi_transp_ligand-bd"/>
</dbReference>
<evidence type="ECO:0000313" key="3">
    <source>
        <dbReference type="Proteomes" id="UP001239680"/>
    </source>
</evidence>
<accession>A0ABU0VVB2</accession>
<dbReference type="InterPro" id="IPR038158">
    <property type="entry name" value="H-NOX_domain_sf"/>
</dbReference>
<evidence type="ECO:0000259" key="1">
    <source>
        <dbReference type="Pfam" id="PF07700"/>
    </source>
</evidence>
<dbReference type="Pfam" id="PF07700">
    <property type="entry name" value="HNOB"/>
    <property type="match status" value="1"/>
</dbReference>
<dbReference type="SUPFAM" id="SSF111126">
    <property type="entry name" value="Ligand-binding domain in the NO signalling and Golgi transport"/>
    <property type="match status" value="1"/>
</dbReference>
<dbReference type="PANTHER" id="PTHR45655:SF13">
    <property type="entry name" value="SOLUBLE GUANYLATE CYCLASE GCY-32-RELATED"/>
    <property type="match status" value="1"/>
</dbReference>
<dbReference type="InterPro" id="IPR011644">
    <property type="entry name" value="Heme_NO-bd"/>
</dbReference>
<sequence>MGNAAMYGLLLRAIQSYLRETFGALVWARILRLADQPPEGFEPMLPYDAQVLRRLITVAARELDRPLDPILEDVGTFIVSAPSHRPLRRLLRFGGASFSDFLHSLEELPDRARLALPGLELPQISLAECVAGQFRLEVATPLPALLPIALGALRAMADDYGALVVIDIEARPSGRGKAALRVQLLEAAHSSGQHFALSQQEAANGG</sequence>
<comment type="caution">
    <text evidence="2">The sequence shown here is derived from an EMBL/GenBank/DDBJ whole genome shotgun (WGS) entry which is preliminary data.</text>
</comment>
<dbReference type="Proteomes" id="UP001239680">
    <property type="component" value="Unassembled WGS sequence"/>
</dbReference>
<dbReference type="PANTHER" id="PTHR45655">
    <property type="entry name" value="GUANYLATE CYCLASE SOLUBLE SUBUNIT BETA-2"/>
    <property type="match status" value="1"/>
</dbReference>
<dbReference type="Gene3D" id="3.90.1520.10">
    <property type="entry name" value="H-NOX domain"/>
    <property type="match status" value="1"/>
</dbReference>
<dbReference type="RefSeq" id="WP_306679369.1">
    <property type="nucleotide sequence ID" value="NZ_JAVDBT010000004.1"/>
</dbReference>
<organism evidence="2 3">
    <name type="scientific">Pseudogemmobacter lacusdianii</name>
    <dbReference type="NCBI Taxonomy" id="3069608"/>
    <lineage>
        <taxon>Bacteria</taxon>
        <taxon>Pseudomonadati</taxon>
        <taxon>Pseudomonadota</taxon>
        <taxon>Alphaproteobacteria</taxon>
        <taxon>Rhodobacterales</taxon>
        <taxon>Paracoccaceae</taxon>
        <taxon>Pseudogemmobacter</taxon>
    </lineage>
</organism>
<evidence type="ECO:0000313" key="2">
    <source>
        <dbReference type="EMBL" id="MDQ2065674.1"/>
    </source>
</evidence>
<dbReference type="EMBL" id="JAVDBT010000004">
    <property type="protein sequence ID" value="MDQ2065674.1"/>
    <property type="molecule type" value="Genomic_DNA"/>
</dbReference>
<reference evidence="2 3" key="1">
    <citation type="submission" date="2023-08" db="EMBL/GenBank/DDBJ databases">
        <title>Characterization of two Paracoccaceae strains isolated from Phycosphere and proposal of Xinfangfangia lacusdiani sp. nov.</title>
        <authorList>
            <person name="Deng Y."/>
            <person name="Zhang Y.Q."/>
        </authorList>
    </citation>
    <scope>NUCLEOTIDE SEQUENCE [LARGE SCALE GENOMIC DNA]</scope>
    <source>
        <strain evidence="2 3">CPCC 101601</strain>
    </source>
</reference>
<gene>
    <name evidence="2" type="ORF">Q9295_04770</name>
</gene>
<feature type="domain" description="Heme NO-binding" evidence="1">
    <location>
        <begin position="7"/>
        <end position="166"/>
    </location>
</feature>
<protein>
    <submittedName>
        <fullName evidence="2">Heme NO-binding domain-containing protein</fullName>
    </submittedName>
</protein>
<proteinExistence type="predicted"/>
<keyword evidence="3" id="KW-1185">Reference proteome</keyword>
<name>A0ABU0VVB2_9RHOB</name>